<organism evidence="3 4">
    <name type="scientific">Penicillium cosmopolitanum</name>
    <dbReference type="NCBI Taxonomy" id="1131564"/>
    <lineage>
        <taxon>Eukaryota</taxon>
        <taxon>Fungi</taxon>
        <taxon>Dikarya</taxon>
        <taxon>Ascomycota</taxon>
        <taxon>Pezizomycotina</taxon>
        <taxon>Eurotiomycetes</taxon>
        <taxon>Eurotiomycetidae</taxon>
        <taxon>Eurotiales</taxon>
        <taxon>Aspergillaceae</taxon>
        <taxon>Penicillium</taxon>
    </lineage>
</organism>
<sequence length="224" mass="25111">MTLTSNERRAQRRQECRDALVAHIYERLELKVPPNMVRLQPCPKDGYAWSAAEGFEHLLATNLSSGSVGVYDNIIASLGRSLEAVDPRSLVPAGQDSGSDQAAKALPSLNLVPQTEDGSFTATIRRLECENKELADELDRVKLRSDTLLEKVEEWETWAQAMEEQLTESQSLVNQLDEELRHVQGGMAEAVRLLQSFRQEETQSCHSESEDPFRDETRSPSVAQ</sequence>
<feature type="compositionally biased region" description="Basic and acidic residues" evidence="2">
    <location>
        <begin position="198"/>
        <end position="218"/>
    </location>
</feature>
<keyword evidence="1" id="KW-0175">Coiled coil</keyword>
<comment type="caution">
    <text evidence="3">The sequence shown here is derived from an EMBL/GenBank/DDBJ whole genome shotgun (WGS) entry which is preliminary data.</text>
</comment>
<dbReference type="EMBL" id="JAPZBU010000001">
    <property type="protein sequence ID" value="KAJ5414995.1"/>
    <property type="molecule type" value="Genomic_DNA"/>
</dbReference>
<protein>
    <submittedName>
        <fullName evidence="3">Uncharacterized protein</fullName>
    </submittedName>
</protein>
<feature type="region of interest" description="Disordered" evidence="2">
    <location>
        <begin position="198"/>
        <end position="224"/>
    </location>
</feature>
<dbReference type="Proteomes" id="UP001147747">
    <property type="component" value="Unassembled WGS sequence"/>
</dbReference>
<dbReference type="GeneID" id="81363720"/>
<dbReference type="OrthoDB" id="5428321at2759"/>
<evidence type="ECO:0000256" key="1">
    <source>
        <dbReference type="SAM" id="Coils"/>
    </source>
</evidence>
<dbReference type="AlphaFoldDB" id="A0A9X0BFA4"/>
<dbReference type="RefSeq" id="XP_056494841.1">
    <property type="nucleotide sequence ID" value="XM_056624740.1"/>
</dbReference>
<keyword evidence="4" id="KW-1185">Reference proteome</keyword>
<accession>A0A9X0BFA4</accession>
<evidence type="ECO:0000256" key="2">
    <source>
        <dbReference type="SAM" id="MobiDB-lite"/>
    </source>
</evidence>
<name>A0A9X0BFA4_9EURO</name>
<evidence type="ECO:0000313" key="4">
    <source>
        <dbReference type="Proteomes" id="UP001147747"/>
    </source>
</evidence>
<gene>
    <name evidence="3" type="ORF">N7509_000093</name>
</gene>
<reference evidence="3" key="1">
    <citation type="submission" date="2022-12" db="EMBL/GenBank/DDBJ databases">
        <authorList>
            <person name="Petersen C."/>
        </authorList>
    </citation>
    <scope>NUCLEOTIDE SEQUENCE</scope>
    <source>
        <strain evidence="3">IBT 29677</strain>
    </source>
</reference>
<proteinExistence type="predicted"/>
<reference evidence="3" key="2">
    <citation type="journal article" date="2023" name="IMA Fungus">
        <title>Comparative genomic study of the Penicillium genus elucidates a diverse pangenome and 15 lateral gene transfer events.</title>
        <authorList>
            <person name="Petersen C."/>
            <person name="Sorensen T."/>
            <person name="Nielsen M.R."/>
            <person name="Sondergaard T.E."/>
            <person name="Sorensen J.L."/>
            <person name="Fitzpatrick D.A."/>
            <person name="Frisvad J.C."/>
            <person name="Nielsen K.L."/>
        </authorList>
    </citation>
    <scope>NUCLEOTIDE SEQUENCE</scope>
    <source>
        <strain evidence="3">IBT 29677</strain>
    </source>
</reference>
<evidence type="ECO:0000313" key="3">
    <source>
        <dbReference type="EMBL" id="KAJ5414995.1"/>
    </source>
</evidence>
<feature type="coiled-coil region" evidence="1">
    <location>
        <begin position="124"/>
        <end position="179"/>
    </location>
</feature>